<dbReference type="Proteomes" id="UP000215914">
    <property type="component" value="Unassembled WGS sequence"/>
</dbReference>
<gene>
    <name evidence="2" type="ORF">HanXRQr2_Chr03g0090701</name>
</gene>
<name>A0A9K3NTP6_HELAN</name>
<accession>A0A9K3NTP6</accession>
<keyword evidence="1" id="KW-0472">Membrane</keyword>
<dbReference type="Gramene" id="mRNA:HanXRQr2_Chr03g0090701">
    <property type="protein sequence ID" value="CDS:HanXRQr2_Chr03g0090701.1"/>
    <property type="gene ID" value="HanXRQr2_Chr03g0090701"/>
</dbReference>
<keyword evidence="1" id="KW-0812">Transmembrane</keyword>
<reference evidence="2" key="1">
    <citation type="journal article" date="2017" name="Nature">
        <title>The sunflower genome provides insights into oil metabolism, flowering and Asterid evolution.</title>
        <authorList>
            <person name="Badouin H."/>
            <person name="Gouzy J."/>
            <person name="Grassa C.J."/>
            <person name="Murat F."/>
            <person name="Staton S.E."/>
            <person name="Cottret L."/>
            <person name="Lelandais-Briere C."/>
            <person name="Owens G.L."/>
            <person name="Carrere S."/>
            <person name="Mayjonade B."/>
            <person name="Legrand L."/>
            <person name="Gill N."/>
            <person name="Kane N.C."/>
            <person name="Bowers J.E."/>
            <person name="Hubner S."/>
            <person name="Bellec A."/>
            <person name="Berard A."/>
            <person name="Berges H."/>
            <person name="Blanchet N."/>
            <person name="Boniface M.C."/>
            <person name="Brunel D."/>
            <person name="Catrice O."/>
            <person name="Chaidir N."/>
            <person name="Claudel C."/>
            <person name="Donnadieu C."/>
            <person name="Faraut T."/>
            <person name="Fievet G."/>
            <person name="Helmstetter N."/>
            <person name="King M."/>
            <person name="Knapp S.J."/>
            <person name="Lai Z."/>
            <person name="Le Paslier M.C."/>
            <person name="Lippi Y."/>
            <person name="Lorenzon L."/>
            <person name="Mandel J.R."/>
            <person name="Marage G."/>
            <person name="Marchand G."/>
            <person name="Marquand E."/>
            <person name="Bret-Mestries E."/>
            <person name="Morien E."/>
            <person name="Nambeesan S."/>
            <person name="Nguyen T."/>
            <person name="Pegot-Espagnet P."/>
            <person name="Pouilly N."/>
            <person name="Raftis F."/>
            <person name="Sallet E."/>
            <person name="Schiex T."/>
            <person name="Thomas J."/>
            <person name="Vandecasteele C."/>
            <person name="Vares D."/>
            <person name="Vear F."/>
            <person name="Vautrin S."/>
            <person name="Crespi M."/>
            <person name="Mangin B."/>
            <person name="Burke J.M."/>
            <person name="Salse J."/>
            <person name="Munos S."/>
            <person name="Vincourt P."/>
            <person name="Rieseberg L.H."/>
            <person name="Langlade N.B."/>
        </authorList>
    </citation>
    <scope>NUCLEOTIDE SEQUENCE</scope>
    <source>
        <tissue evidence="2">Leaves</tissue>
    </source>
</reference>
<dbReference type="EMBL" id="MNCJ02000318">
    <property type="protein sequence ID" value="KAF5812797.1"/>
    <property type="molecule type" value="Genomic_DNA"/>
</dbReference>
<evidence type="ECO:0000313" key="2">
    <source>
        <dbReference type="EMBL" id="KAF5812797.1"/>
    </source>
</evidence>
<protein>
    <submittedName>
        <fullName evidence="2">Uncharacterized protein</fullName>
    </submittedName>
</protein>
<sequence length="49" mass="6014">MEKVYETEHEVRSLKTMTQRMVLTHEEMVSTTMRLPILLVFFFFFFLLL</sequence>
<proteinExistence type="predicted"/>
<keyword evidence="3" id="KW-1185">Reference proteome</keyword>
<reference evidence="2" key="2">
    <citation type="submission" date="2020-06" db="EMBL/GenBank/DDBJ databases">
        <title>Helianthus annuus Genome sequencing and assembly Release 2.</title>
        <authorList>
            <person name="Gouzy J."/>
            <person name="Langlade N."/>
            <person name="Munos S."/>
        </authorList>
    </citation>
    <scope>NUCLEOTIDE SEQUENCE</scope>
    <source>
        <tissue evidence="2">Leaves</tissue>
    </source>
</reference>
<dbReference type="AlphaFoldDB" id="A0A9K3NTP6"/>
<comment type="caution">
    <text evidence="2">The sequence shown here is derived from an EMBL/GenBank/DDBJ whole genome shotgun (WGS) entry which is preliminary data.</text>
</comment>
<evidence type="ECO:0000256" key="1">
    <source>
        <dbReference type="SAM" id="Phobius"/>
    </source>
</evidence>
<keyword evidence="1" id="KW-1133">Transmembrane helix</keyword>
<organism evidence="2 3">
    <name type="scientific">Helianthus annuus</name>
    <name type="common">Common sunflower</name>
    <dbReference type="NCBI Taxonomy" id="4232"/>
    <lineage>
        <taxon>Eukaryota</taxon>
        <taxon>Viridiplantae</taxon>
        <taxon>Streptophyta</taxon>
        <taxon>Embryophyta</taxon>
        <taxon>Tracheophyta</taxon>
        <taxon>Spermatophyta</taxon>
        <taxon>Magnoliopsida</taxon>
        <taxon>eudicotyledons</taxon>
        <taxon>Gunneridae</taxon>
        <taxon>Pentapetalae</taxon>
        <taxon>asterids</taxon>
        <taxon>campanulids</taxon>
        <taxon>Asterales</taxon>
        <taxon>Asteraceae</taxon>
        <taxon>Asteroideae</taxon>
        <taxon>Heliantheae alliance</taxon>
        <taxon>Heliantheae</taxon>
        <taxon>Helianthus</taxon>
    </lineage>
</organism>
<feature type="transmembrane region" description="Helical" evidence="1">
    <location>
        <begin position="28"/>
        <end position="48"/>
    </location>
</feature>
<evidence type="ECO:0000313" key="3">
    <source>
        <dbReference type="Proteomes" id="UP000215914"/>
    </source>
</evidence>